<keyword evidence="1" id="KW-0812">Transmembrane</keyword>
<proteinExistence type="predicted"/>
<dbReference type="EMBL" id="SPNK01000014">
    <property type="protein sequence ID" value="TFH99488.1"/>
    <property type="molecule type" value="Genomic_DNA"/>
</dbReference>
<gene>
    <name evidence="2" type="ORF">E4P33_10455</name>
</gene>
<feature type="transmembrane region" description="Helical" evidence="1">
    <location>
        <begin position="7"/>
        <end position="27"/>
    </location>
</feature>
<evidence type="ECO:0008006" key="4">
    <source>
        <dbReference type="Google" id="ProtNLM"/>
    </source>
</evidence>
<feature type="transmembrane region" description="Helical" evidence="1">
    <location>
        <begin position="33"/>
        <end position="53"/>
    </location>
</feature>
<dbReference type="Proteomes" id="UP000298017">
    <property type="component" value="Unassembled WGS sequence"/>
</dbReference>
<comment type="caution">
    <text evidence="2">The sequence shown here is derived from an EMBL/GenBank/DDBJ whole genome shotgun (WGS) entry which is preliminary data.</text>
</comment>
<reference evidence="2 3" key="1">
    <citation type="submission" date="2019-03" db="EMBL/GenBank/DDBJ databases">
        <title>Genome Sequencing and Assembly of Various Microbes Isolated from Alder Root Nodule.</title>
        <authorList>
            <person name="Swanson E."/>
            <person name="Sevigny J.L."/>
            <person name="Pesce C."/>
            <person name="Davis I."/>
            <person name="Kleiner V."/>
            <person name="Tisa L."/>
        </authorList>
    </citation>
    <scope>NUCLEOTIDE SEQUENCE [LARGE SCALE GENOMIC DNA]</scope>
    <source>
        <strain evidence="2 3">4R-31</strain>
    </source>
</reference>
<protein>
    <recommendedName>
        <fullName evidence="4">DUF4229 domain-containing protein</fullName>
    </recommendedName>
</protein>
<keyword evidence="1" id="KW-1133">Transmembrane helix</keyword>
<accession>A0AAX2SBU5</accession>
<evidence type="ECO:0000313" key="3">
    <source>
        <dbReference type="Proteomes" id="UP000298017"/>
    </source>
</evidence>
<keyword evidence="3" id="KW-1185">Reference proteome</keyword>
<sequence length="98" mass="10831">MSQIEKFLPGIISLLCVVIALLLQFLWHQSTWALMMGLLGLVIGQIPAPGTAARKRAAQEAARNREERKVRDQRRRLLADVQAHQRNVAHGGGPAASR</sequence>
<organism evidence="2 3">
    <name type="scientific">Kocuria rhizophila</name>
    <dbReference type="NCBI Taxonomy" id="72000"/>
    <lineage>
        <taxon>Bacteria</taxon>
        <taxon>Bacillati</taxon>
        <taxon>Actinomycetota</taxon>
        <taxon>Actinomycetes</taxon>
        <taxon>Micrococcales</taxon>
        <taxon>Micrococcaceae</taxon>
        <taxon>Kocuria</taxon>
    </lineage>
</organism>
<dbReference type="GeneID" id="93232659"/>
<dbReference type="AlphaFoldDB" id="A0AAX2SBU5"/>
<keyword evidence="1" id="KW-0472">Membrane</keyword>
<evidence type="ECO:0000256" key="1">
    <source>
        <dbReference type="SAM" id="Phobius"/>
    </source>
</evidence>
<name>A0AAX2SBU5_KOCRH</name>
<dbReference type="RefSeq" id="WP_019311146.1">
    <property type="nucleotide sequence ID" value="NZ_CP072262.1"/>
</dbReference>
<evidence type="ECO:0000313" key="2">
    <source>
        <dbReference type="EMBL" id="TFH99488.1"/>
    </source>
</evidence>